<evidence type="ECO:0000313" key="3">
    <source>
        <dbReference type="Proteomes" id="UP000601435"/>
    </source>
</evidence>
<gene>
    <name evidence="2" type="ORF">SNEC2469_LOCUS24123</name>
</gene>
<accession>A0A812Z6U0</accession>
<dbReference type="EMBL" id="CAJNJA010045970">
    <property type="protein sequence ID" value="CAE7813538.1"/>
    <property type="molecule type" value="Genomic_DNA"/>
</dbReference>
<proteinExistence type="predicted"/>
<keyword evidence="3" id="KW-1185">Reference proteome</keyword>
<organism evidence="2 3">
    <name type="scientific">Symbiodinium necroappetens</name>
    <dbReference type="NCBI Taxonomy" id="1628268"/>
    <lineage>
        <taxon>Eukaryota</taxon>
        <taxon>Sar</taxon>
        <taxon>Alveolata</taxon>
        <taxon>Dinophyceae</taxon>
        <taxon>Suessiales</taxon>
        <taxon>Symbiodiniaceae</taxon>
        <taxon>Symbiodinium</taxon>
    </lineage>
</organism>
<name>A0A812Z6U0_9DINO</name>
<feature type="region of interest" description="Disordered" evidence="1">
    <location>
        <begin position="1"/>
        <end position="52"/>
    </location>
</feature>
<evidence type="ECO:0000256" key="1">
    <source>
        <dbReference type="SAM" id="MobiDB-lite"/>
    </source>
</evidence>
<feature type="non-terminal residue" evidence="2">
    <location>
        <position position="52"/>
    </location>
</feature>
<dbReference type="Proteomes" id="UP000601435">
    <property type="component" value="Unassembled WGS sequence"/>
</dbReference>
<evidence type="ECO:0000313" key="2">
    <source>
        <dbReference type="EMBL" id="CAE7813538.1"/>
    </source>
</evidence>
<feature type="compositionally biased region" description="Low complexity" evidence="1">
    <location>
        <begin position="18"/>
        <end position="41"/>
    </location>
</feature>
<protein>
    <submittedName>
        <fullName evidence="2">Uncharacterized protein</fullName>
    </submittedName>
</protein>
<sequence>MTSRSSWIVIPVAPRPSLPGRGRTPRSSSTTSTRASRSTPTCDRRLSWATWA</sequence>
<reference evidence="2" key="1">
    <citation type="submission" date="2021-02" db="EMBL/GenBank/DDBJ databases">
        <authorList>
            <person name="Dougan E. K."/>
            <person name="Rhodes N."/>
            <person name="Thang M."/>
            <person name="Chan C."/>
        </authorList>
    </citation>
    <scope>NUCLEOTIDE SEQUENCE</scope>
</reference>
<dbReference type="AlphaFoldDB" id="A0A812Z6U0"/>
<comment type="caution">
    <text evidence="2">The sequence shown here is derived from an EMBL/GenBank/DDBJ whole genome shotgun (WGS) entry which is preliminary data.</text>
</comment>